<keyword evidence="9" id="KW-1185">Reference proteome</keyword>
<dbReference type="Pfam" id="PF10251">
    <property type="entry name" value="PEN-2"/>
    <property type="match status" value="1"/>
</dbReference>
<feature type="transmembrane region" description="Helical" evidence="7">
    <location>
        <begin position="55"/>
        <end position="77"/>
    </location>
</feature>
<evidence type="ECO:0000256" key="5">
    <source>
        <dbReference type="ARBA" id="ARBA00022989"/>
    </source>
</evidence>
<comment type="subcellular location">
    <subcellularLocation>
        <location evidence="1">Membrane</location>
        <topology evidence="1">Multi-pass membrane protein</topology>
    </subcellularLocation>
</comment>
<keyword evidence="3 7" id="KW-0812">Transmembrane</keyword>
<keyword evidence="5 7" id="KW-1133">Transmembrane helix</keyword>
<evidence type="ECO:0000256" key="7">
    <source>
        <dbReference type="SAM" id="Phobius"/>
    </source>
</evidence>
<dbReference type="OrthoDB" id="524898at2759"/>
<dbReference type="Proteomes" id="UP000827284">
    <property type="component" value="Unassembled WGS sequence"/>
</dbReference>
<evidence type="ECO:0000256" key="6">
    <source>
        <dbReference type="ARBA" id="ARBA00023136"/>
    </source>
</evidence>
<evidence type="ECO:0000256" key="3">
    <source>
        <dbReference type="ARBA" id="ARBA00022692"/>
    </source>
</evidence>
<dbReference type="GO" id="GO:0070765">
    <property type="term" value="C:gamma-secretase complex"/>
    <property type="evidence" value="ECO:0007669"/>
    <property type="project" value="TreeGrafter"/>
</dbReference>
<dbReference type="EMBL" id="BQFW01000013">
    <property type="protein sequence ID" value="GJJ77361.1"/>
    <property type="molecule type" value="Genomic_DNA"/>
</dbReference>
<keyword evidence="6 7" id="KW-0472">Membrane</keyword>
<sequence>MAKPIERMGSHEILVVSRKLFLGGFCLLPFLWVFNILYIWPVRNRPDLSPQVRRYLIMSGVLSIAMFVIFATWYGVFVDHRLNWGARGDTLTVVLVKGV</sequence>
<proteinExistence type="inferred from homology"/>
<accession>A0A9P3HIQ5</accession>
<protein>
    <submittedName>
        <fullName evidence="8">Presenilin enhancer 2</fullName>
    </submittedName>
</protein>
<evidence type="ECO:0000256" key="1">
    <source>
        <dbReference type="ARBA" id="ARBA00004141"/>
    </source>
</evidence>
<dbReference type="InterPro" id="IPR019379">
    <property type="entry name" value="Gamma_Secretase_Asp_P_PEN2"/>
</dbReference>
<gene>
    <name evidence="8" type="ORF">EMPS_09720</name>
</gene>
<comment type="caution">
    <text evidence="8">The sequence shown here is derived from an EMBL/GenBank/DDBJ whole genome shotgun (WGS) entry which is preliminary data.</text>
</comment>
<evidence type="ECO:0000256" key="4">
    <source>
        <dbReference type="ARBA" id="ARBA00022976"/>
    </source>
</evidence>
<dbReference type="PANTHER" id="PTHR16318">
    <property type="entry name" value="GAMMA-SECRETASE SUBUNIT PEN-2"/>
    <property type="match status" value="1"/>
</dbReference>
<name>A0A9P3HIQ5_9FUNG</name>
<dbReference type="AlphaFoldDB" id="A0A9P3HIQ5"/>
<reference evidence="8" key="1">
    <citation type="submission" date="2021-11" db="EMBL/GenBank/DDBJ databases">
        <authorList>
            <person name="Herlambang A."/>
            <person name="Guo Y."/>
            <person name="Takashima Y."/>
            <person name="Nishizawa T."/>
        </authorList>
    </citation>
    <scope>NUCLEOTIDE SEQUENCE</scope>
    <source>
        <strain evidence="8">E1425</strain>
    </source>
</reference>
<evidence type="ECO:0000313" key="9">
    <source>
        <dbReference type="Proteomes" id="UP000827284"/>
    </source>
</evidence>
<keyword evidence="4" id="KW-0914">Notch signaling pathway</keyword>
<evidence type="ECO:0000256" key="2">
    <source>
        <dbReference type="ARBA" id="ARBA00009607"/>
    </source>
</evidence>
<dbReference type="PANTHER" id="PTHR16318:SF0">
    <property type="entry name" value="GAMMA-SECRETASE SUBUNIT PEN-2"/>
    <property type="match status" value="1"/>
</dbReference>
<evidence type="ECO:0000313" key="8">
    <source>
        <dbReference type="EMBL" id="GJJ77361.1"/>
    </source>
</evidence>
<reference evidence="8" key="2">
    <citation type="journal article" date="2022" name="Microbiol. Resour. Announc.">
        <title>Whole-Genome Sequence of Entomortierella parvispora E1425, a Mucoromycotan Fungus Associated with Burkholderiaceae-Related Endosymbiotic Bacteria.</title>
        <authorList>
            <person name="Herlambang A."/>
            <person name="Guo Y."/>
            <person name="Takashima Y."/>
            <person name="Narisawa K."/>
            <person name="Ohta H."/>
            <person name="Nishizawa T."/>
        </authorList>
    </citation>
    <scope>NUCLEOTIDE SEQUENCE</scope>
    <source>
        <strain evidence="8">E1425</strain>
    </source>
</reference>
<organism evidence="8 9">
    <name type="scientific">Entomortierella parvispora</name>
    <dbReference type="NCBI Taxonomy" id="205924"/>
    <lineage>
        <taxon>Eukaryota</taxon>
        <taxon>Fungi</taxon>
        <taxon>Fungi incertae sedis</taxon>
        <taxon>Mucoromycota</taxon>
        <taxon>Mortierellomycotina</taxon>
        <taxon>Mortierellomycetes</taxon>
        <taxon>Mortierellales</taxon>
        <taxon>Mortierellaceae</taxon>
        <taxon>Entomortierella</taxon>
    </lineage>
</organism>
<feature type="transmembrane region" description="Helical" evidence="7">
    <location>
        <begin position="20"/>
        <end position="40"/>
    </location>
</feature>
<comment type="similarity">
    <text evidence="2">Belongs to the PEN-2 family.</text>
</comment>